<sequence>MMTDHAAEPEAANTRSKQLLQAYPQGACLLVAWFDGNRKDSACLGEVLNQKSNQNRN</sequence>
<protein>
    <submittedName>
        <fullName evidence="1">Uncharacterized protein</fullName>
    </submittedName>
</protein>
<organism evidence="1 2">
    <name type="scientific">Shimazuella alba</name>
    <dbReference type="NCBI Taxonomy" id="2690964"/>
    <lineage>
        <taxon>Bacteria</taxon>
        <taxon>Bacillati</taxon>
        <taxon>Bacillota</taxon>
        <taxon>Bacilli</taxon>
        <taxon>Bacillales</taxon>
        <taxon>Thermoactinomycetaceae</taxon>
        <taxon>Shimazuella</taxon>
    </lineage>
</organism>
<dbReference type="RefSeq" id="WP_160801644.1">
    <property type="nucleotide sequence ID" value="NZ_WUUL01000007.1"/>
</dbReference>
<keyword evidence="2" id="KW-1185">Reference proteome</keyword>
<evidence type="ECO:0000313" key="2">
    <source>
        <dbReference type="Proteomes" id="UP000430692"/>
    </source>
</evidence>
<proteinExistence type="predicted"/>
<gene>
    <name evidence="1" type="ORF">GSM42_11265</name>
</gene>
<reference evidence="1 2" key="1">
    <citation type="submission" date="2019-12" db="EMBL/GenBank/DDBJ databases">
        <title>Whole-genome analyses of novel actinobacteria.</title>
        <authorList>
            <person name="Sahin N."/>
            <person name="Saygin H."/>
        </authorList>
    </citation>
    <scope>NUCLEOTIDE SEQUENCE [LARGE SCALE GENOMIC DNA]</scope>
    <source>
        <strain evidence="1 2">KC615</strain>
    </source>
</reference>
<accession>A0A6I4VUT9</accession>
<dbReference type="EMBL" id="WUUL01000007">
    <property type="protein sequence ID" value="MXQ54281.1"/>
    <property type="molecule type" value="Genomic_DNA"/>
</dbReference>
<dbReference type="Proteomes" id="UP000430692">
    <property type="component" value="Unassembled WGS sequence"/>
</dbReference>
<name>A0A6I4VUT9_9BACL</name>
<dbReference type="AlphaFoldDB" id="A0A6I4VUT9"/>
<evidence type="ECO:0000313" key="1">
    <source>
        <dbReference type="EMBL" id="MXQ54281.1"/>
    </source>
</evidence>
<comment type="caution">
    <text evidence="1">The sequence shown here is derived from an EMBL/GenBank/DDBJ whole genome shotgun (WGS) entry which is preliminary data.</text>
</comment>